<name>X1DAI3_9ZZZZ</name>
<keyword evidence="1" id="KW-0812">Transmembrane</keyword>
<comment type="caution">
    <text evidence="2">The sequence shown here is derived from an EMBL/GenBank/DDBJ whole genome shotgun (WGS) entry which is preliminary data.</text>
</comment>
<feature type="transmembrane region" description="Helical" evidence="1">
    <location>
        <begin position="122"/>
        <end position="142"/>
    </location>
</feature>
<dbReference type="GO" id="GO:0009055">
    <property type="term" value="F:electron transfer activity"/>
    <property type="evidence" value="ECO:0007669"/>
    <property type="project" value="InterPro"/>
</dbReference>
<reference evidence="2" key="1">
    <citation type="journal article" date="2014" name="Front. Microbiol.">
        <title>High frequency of phylogenetically diverse reductive dehalogenase-homologous genes in deep subseafloor sedimentary metagenomes.</title>
        <authorList>
            <person name="Kawai M."/>
            <person name="Futagami T."/>
            <person name="Toyoda A."/>
            <person name="Takaki Y."/>
            <person name="Nishi S."/>
            <person name="Hori S."/>
            <person name="Arai W."/>
            <person name="Tsubouchi T."/>
            <person name="Morono Y."/>
            <person name="Uchiyama I."/>
            <person name="Ito T."/>
            <person name="Fujiyama A."/>
            <person name="Inagaki F."/>
            <person name="Takami H."/>
        </authorList>
    </citation>
    <scope>NUCLEOTIDE SEQUENCE</scope>
    <source>
        <strain evidence="2">Expedition CK06-06</strain>
    </source>
</reference>
<sequence>MQKVDQSGDLRAGELFSIRRHVATPLNHLAHECRPVESRTHICEIRSTVSADSVQRVTVSTRDAFFIGFTLLFVLALAVFLGPDGPGLAPDPANVAAEPVPDWYFLSLFAVLALSPRSLETYIILIGPVLIVAVMLMLPLWAGRGERHPY</sequence>
<dbReference type="GO" id="GO:0016020">
    <property type="term" value="C:membrane"/>
    <property type="evidence" value="ECO:0007669"/>
    <property type="project" value="InterPro"/>
</dbReference>
<dbReference type="AlphaFoldDB" id="X1DAI3"/>
<evidence type="ECO:0008006" key="3">
    <source>
        <dbReference type="Google" id="ProtNLM"/>
    </source>
</evidence>
<evidence type="ECO:0000313" key="2">
    <source>
        <dbReference type="EMBL" id="GAH02059.1"/>
    </source>
</evidence>
<dbReference type="GO" id="GO:0016491">
    <property type="term" value="F:oxidoreductase activity"/>
    <property type="evidence" value="ECO:0007669"/>
    <property type="project" value="InterPro"/>
</dbReference>
<dbReference type="EMBL" id="BART01029508">
    <property type="protein sequence ID" value="GAH02059.1"/>
    <property type="molecule type" value="Genomic_DNA"/>
</dbReference>
<dbReference type="InterPro" id="IPR036150">
    <property type="entry name" value="Cyt_b/b6_C_sf"/>
</dbReference>
<evidence type="ECO:0000256" key="1">
    <source>
        <dbReference type="SAM" id="Phobius"/>
    </source>
</evidence>
<dbReference type="SUPFAM" id="SSF81648">
    <property type="entry name" value="a domain/subunit of cytochrome bc1 complex (Ubiquinol-cytochrome c reductase)"/>
    <property type="match status" value="1"/>
</dbReference>
<keyword evidence="1" id="KW-1133">Transmembrane helix</keyword>
<feature type="non-terminal residue" evidence="2">
    <location>
        <position position="150"/>
    </location>
</feature>
<feature type="transmembrane region" description="Helical" evidence="1">
    <location>
        <begin position="64"/>
        <end position="82"/>
    </location>
</feature>
<proteinExistence type="predicted"/>
<protein>
    <recommendedName>
        <fullName evidence="3">Cytochrome b/b6 C-terminal region profile domain-containing protein</fullName>
    </recommendedName>
</protein>
<gene>
    <name evidence="2" type="ORF">S01H4_51755</name>
</gene>
<organism evidence="2">
    <name type="scientific">marine sediment metagenome</name>
    <dbReference type="NCBI Taxonomy" id="412755"/>
    <lineage>
        <taxon>unclassified sequences</taxon>
        <taxon>metagenomes</taxon>
        <taxon>ecological metagenomes</taxon>
    </lineage>
</organism>
<keyword evidence="1" id="KW-0472">Membrane</keyword>
<accession>X1DAI3</accession>
<dbReference type="InterPro" id="IPR027387">
    <property type="entry name" value="Cytb/b6-like_sf"/>
</dbReference>
<dbReference type="Gene3D" id="1.20.810.10">
    <property type="entry name" value="Cytochrome Bc1 Complex, Chain C"/>
    <property type="match status" value="1"/>
</dbReference>